<keyword evidence="3 7" id="KW-0547">Nucleotide-binding</keyword>
<comment type="similarity">
    <text evidence="10">Belongs to the protein kinase superfamily.</text>
</comment>
<dbReference type="InterPro" id="IPR000719">
    <property type="entry name" value="Prot_kinase_dom"/>
</dbReference>
<evidence type="ECO:0000256" key="8">
    <source>
        <dbReference type="PIRSR" id="PIRSR630616-3"/>
    </source>
</evidence>
<evidence type="ECO:0000313" key="12">
    <source>
        <dbReference type="EMBL" id="KAG2205143.1"/>
    </source>
</evidence>
<dbReference type="Proteomes" id="UP000603453">
    <property type="component" value="Unassembled WGS sequence"/>
</dbReference>
<feature type="active site" description="Proton acceptor" evidence="6">
    <location>
        <position position="131"/>
    </location>
</feature>
<dbReference type="Gene3D" id="1.10.510.10">
    <property type="entry name" value="Transferase(Phosphotransferase) domain 1"/>
    <property type="match status" value="1"/>
</dbReference>
<evidence type="ECO:0000256" key="5">
    <source>
        <dbReference type="ARBA" id="ARBA00022840"/>
    </source>
</evidence>
<feature type="binding site" evidence="7">
    <location>
        <begin position="135"/>
        <end position="136"/>
    </location>
    <ligand>
        <name>ATP</name>
        <dbReference type="ChEBI" id="CHEBI:30616"/>
    </ligand>
</feature>
<evidence type="ECO:0000256" key="2">
    <source>
        <dbReference type="ARBA" id="ARBA00022679"/>
    </source>
</evidence>
<keyword evidence="5 7" id="KW-0067">ATP-binding</keyword>
<dbReference type="PROSITE" id="PS50011">
    <property type="entry name" value="PROTEIN_KINASE_DOM"/>
    <property type="match status" value="1"/>
</dbReference>
<keyword evidence="4" id="KW-0418">Kinase</keyword>
<dbReference type="GO" id="GO:0005524">
    <property type="term" value="F:ATP binding"/>
    <property type="evidence" value="ECO:0007669"/>
    <property type="project" value="UniProtKB-UniRule"/>
</dbReference>
<evidence type="ECO:0000313" key="13">
    <source>
        <dbReference type="Proteomes" id="UP000603453"/>
    </source>
</evidence>
<reference evidence="12" key="1">
    <citation type="submission" date="2020-12" db="EMBL/GenBank/DDBJ databases">
        <title>Metabolic potential, ecology and presence of endohyphal bacteria is reflected in genomic diversity of Mucoromycotina.</title>
        <authorList>
            <person name="Muszewska A."/>
            <person name="Okrasinska A."/>
            <person name="Steczkiewicz K."/>
            <person name="Drgas O."/>
            <person name="Orlowska M."/>
            <person name="Perlinska-Lenart U."/>
            <person name="Aleksandrzak-Piekarczyk T."/>
            <person name="Szatraj K."/>
            <person name="Zielenkiewicz U."/>
            <person name="Pilsyk S."/>
            <person name="Malc E."/>
            <person name="Mieczkowski P."/>
            <person name="Kruszewska J.S."/>
            <person name="Biernat P."/>
            <person name="Pawlowska J."/>
        </authorList>
    </citation>
    <scope>NUCLEOTIDE SEQUENCE</scope>
    <source>
        <strain evidence="12">WA0000017839</strain>
    </source>
</reference>
<name>A0A8H7R6M0_9FUNG</name>
<keyword evidence="13" id="KW-1185">Reference proteome</keyword>
<feature type="binding site" evidence="7">
    <location>
        <position position="150"/>
    </location>
    <ligand>
        <name>ATP</name>
        <dbReference type="ChEBI" id="CHEBI:30616"/>
    </ligand>
</feature>
<gene>
    <name evidence="12" type="ORF">INT47_002237</name>
</gene>
<feature type="binding site" evidence="7 9">
    <location>
        <position position="36"/>
    </location>
    <ligand>
        <name>ATP</name>
        <dbReference type="ChEBI" id="CHEBI:30616"/>
    </ligand>
</feature>
<dbReference type="PROSITE" id="PS00108">
    <property type="entry name" value="PROTEIN_KINASE_ST"/>
    <property type="match status" value="1"/>
</dbReference>
<feature type="cross-link" description="Glycyl lysine isopeptide (Lys-Gly) (interchain with G-Cter in SUMO2)" evidence="8">
    <location>
        <position position="133"/>
    </location>
</feature>
<dbReference type="SUPFAM" id="SSF56112">
    <property type="entry name" value="Protein kinase-like (PK-like)"/>
    <property type="match status" value="1"/>
</dbReference>
<evidence type="ECO:0000256" key="10">
    <source>
        <dbReference type="RuleBase" id="RU000304"/>
    </source>
</evidence>
<sequence length="453" mass="51201">MKQIGDFFISSTIGHGSSGRVKLGIHHKSGQKVAIKIIPRSQLNSSMKTTQAVERELAVLQLLHHPNLIDLHQVLQDEHNVYFVTEYIPGGELFYYLNEKGKLSENEAKNIFVQIASALSWCHARNICHRDLKPENILMDKEARNIKIADFGMATMQSSNALLKTSCGSPHYVSPEIIRGIPYYGPSADVWSAGIILYTLLTGKLPFDDNHVGKLLAKIKTGRFKKIPDWVSSSAKDLIYRILVIDPNQRISFNDILSHPWIVSSLSATTTATTMVSIHSLSIQSNPWHDDQLKHPLILRSADLYGPTQKTLKVLWRDLTNDQIVSFLMEKNPNLQKLTYQLLQQRLNRTMERSTDSIGKNSKDSICDTETFLPSPESPCSNLITACDDSMRLQIQINDVPSKRTSFIKYTRYASSEIPKPQIQPNRKPTQNNTSALMDQIMLYPAKIYSPQK</sequence>
<comment type="caution">
    <text evidence="12">The sequence shown here is derived from an EMBL/GenBank/DDBJ whole genome shotgun (WGS) entry which is preliminary data.</text>
</comment>
<proteinExistence type="inferred from homology"/>
<dbReference type="FunFam" id="3.30.200.20:FF:000003">
    <property type="entry name" value="Non-specific serine/threonine protein kinase"/>
    <property type="match status" value="1"/>
</dbReference>
<dbReference type="InterPro" id="IPR008271">
    <property type="entry name" value="Ser/Thr_kinase_AS"/>
</dbReference>
<evidence type="ECO:0000256" key="4">
    <source>
        <dbReference type="ARBA" id="ARBA00022777"/>
    </source>
</evidence>
<dbReference type="Pfam" id="PF00069">
    <property type="entry name" value="Pkinase"/>
    <property type="match status" value="1"/>
</dbReference>
<evidence type="ECO:0000256" key="1">
    <source>
        <dbReference type="ARBA" id="ARBA00022527"/>
    </source>
</evidence>
<dbReference type="PANTHER" id="PTHR24350">
    <property type="entry name" value="SERINE/THREONINE-PROTEIN KINASE IAL-RELATED"/>
    <property type="match status" value="1"/>
</dbReference>
<organism evidence="12 13">
    <name type="scientific">Mucor saturninus</name>
    <dbReference type="NCBI Taxonomy" id="64648"/>
    <lineage>
        <taxon>Eukaryota</taxon>
        <taxon>Fungi</taxon>
        <taxon>Fungi incertae sedis</taxon>
        <taxon>Mucoromycota</taxon>
        <taxon>Mucoromycotina</taxon>
        <taxon>Mucoromycetes</taxon>
        <taxon>Mucorales</taxon>
        <taxon>Mucorineae</taxon>
        <taxon>Mucoraceae</taxon>
        <taxon>Mucor</taxon>
    </lineage>
</organism>
<dbReference type="SMART" id="SM00220">
    <property type="entry name" value="S_TKc"/>
    <property type="match status" value="1"/>
</dbReference>
<keyword evidence="2" id="KW-0808">Transferase</keyword>
<dbReference type="FunFam" id="1.10.510.10:FF:000571">
    <property type="entry name" value="Maternal embryonic leucine zipper kinase"/>
    <property type="match status" value="1"/>
</dbReference>
<dbReference type="InterPro" id="IPR011009">
    <property type="entry name" value="Kinase-like_dom_sf"/>
</dbReference>
<dbReference type="InterPro" id="IPR030616">
    <property type="entry name" value="Aur-like"/>
</dbReference>
<dbReference type="AlphaFoldDB" id="A0A8H7R6M0"/>
<keyword evidence="1 10" id="KW-0723">Serine/threonine-protein kinase</keyword>
<accession>A0A8H7R6M0</accession>
<feature type="non-terminal residue" evidence="12">
    <location>
        <position position="1"/>
    </location>
</feature>
<evidence type="ECO:0000256" key="3">
    <source>
        <dbReference type="ARBA" id="ARBA00022741"/>
    </source>
</evidence>
<dbReference type="PROSITE" id="PS00107">
    <property type="entry name" value="PROTEIN_KINASE_ATP"/>
    <property type="match status" value="1"/>
</dbReference>
<evidence type="ECO:0000256" key="7">
    <source>
        <dbReference type="PIRSR" id="PIRSR630616-2"/>
    </source>
</evidence>
<feature type="domain" description="Protein kinase" evidence="11">
    <location>
        <begin position="7"/>
        <end position="262"/>
    </location>
</feature>
<dbReference type="OrthoDB" id="504170at2759"/>
<dbReference type="GO" id="GO:0004674">
    <property type="term" value="F:protein serine/threonine kinase activity"/>
    <property type="evidence" value="ECO:0007669"/>
    <property type="project" value="UniProtKB-KW"/>
</dbReference>
<dbReference type="InterPro" id="IPR017441">
    <property type="entry name" value="Protein_kinase_ATP_BS"/>
</dbReference>
<evidence type="ECO:0000259" key="11">
    <source>
        <dbReference type="PROSITE" id="PS50011"/>
    </source>
</evidence>
<evidence type="ECO:0000256" key="9">
    <source>
        <dbReference type="PROSITE-ProRule" id="PRU10141"/>
    </source>
</evidence>
<evidence type="ECO:0000256" key="6">
    <source>
        <dbReference type="PIRSR" id="PIRSR630616-1"/>
    </source>
</evidence>
<protein>
    <recommendedName>
        <fullName evidence="11">Protein kinase domain-containing protein</fullName>
    </recommendedName>
</protein>
<dbReference type="EMBL" id="JAEPRD010000039">
    <property type="protein sequence ID" value="KAG2205143.1"/>
    <property type="molecule type" value="Genomic_DNA"/>
</dbReference>